<sequence length="336" mass="35502">MRLAALCLALILPAAATAQSAAELVQNAVSQHIVPRYDALAAAGARLKAAAEDDCAADAQGLRAAWNDAFDAWISASHLRFGPAETGDRAFALAFWPDTRDITPRTLRGLISSADPVAGSAEDYADVSIAARGFYALELMLYDPDIQALGDAAYRCQLVQVMSADIANVTAAIASGWHDGYAETMMHADGGPYRGTDEALQELFKALTYGLEFTADTRLGRPLGTFDAPRPKRAEAWRSGRSLRNVVLSLEALRDLGVLLAAPDAQMADALGTTFDVALGDAEALDDPVFAGVADPVGRLRVESLQQSIGHVREIVRDDLGPALGVASGFNAMDGD</sequence>
<dbReference type="Gene3D" id="1.20.1420.20">
    <property type="entry name" value="M75 peptidase, HXXE motif"/>
    <property type="match status" value="1"/>
</dbReference>
<feature type="chain" id="PRO_5015619947" evidence="3">
    <location>
        <begin position="19"/>
        <end position="336"/>
    </location>
</feature>
<evidence type="ECO:0000313" key="5">
    <source>
        <dbReference type="EMBL" id="PVA09730.1"/>
    </source>
</evidence>
<dbReference type="InterPro" id="IPR018976">
    <property type="entry name" value="Imelysin-like"/>
</dbReference>
<dbReference type="AlphaFoldDB" id="A0A2T7G5N1"/>
<dbReference type="Proteomes" id="UP000244446">
    <property type="component" value="Unassembled WGS sequence"/>
</dbReference>
<comment type="caution">
    <text evidence="5">The sequence shown here is derived from an EMBL/GenBank/DDBJ whole genome shotgun (WGS) entry which is preliminary data.</text>
</comment>
<dbReference type="EMBL" id="QCYH01000006">
    <property type="protein sequence ID" value="PVA09730.1"/>
    <property type="molecule type" value="Genomic_DNA"/>
</dbReference>
<dbReference type="InterPro" id="IPR038352">
    <property type="entry name" value="Imelysin_sf"/>
</dbReference>
<name>A0A2T7G5N1_9RHOB</name>
<protein>
    <submittedName>
        <fullName evidence="5">Peptidase M75</fullName>
    </submittedName>
</protein>
<organism evidence="5 6">
    <name type="scientific">Pelagivirga sediminicola</name>
    <dbReference type="NCBI Taxonomy" id="2170575"/>
    <lineage>
        <taxon>Bacteria</taxon>
        <taxon>Pseudomonadati</taxon>
        <taxon>Pseudomonadota</taxon>
        <taxon>Alphaproteobacteria</taxon>
        <taxon>Rhodobacterales</taxon>
        <taxon>Paracoccaceae</taxon>
        <taxon>Pelagivirga</taxon>
    </lineage>
</organism>
<feature type="signal peptide" evidence="3">
    <location>
        <begin position="1"/>
        <end position="18"/>
    </location>
</feature>
<proteinExistence type="predicted"/>
<evidence type="ECO:0000256" key="3">
    <source>
        <dbReference type="SAM" id="SignalP"/>
    </source>
</evidence>
<dbReference type="GO" id="GO:0030313">
    <property type="term" value="C:cell envelope"/>
    <property type="evidence" value="ECO:0007669"/>
    <property type="project" value="UniProtKB-SubCell"/>
</dbReference>
<dbReference type="Pfam" id="PF09375">
    <property type="entry name" value="Peptidase_M75"/>
    <property type="match status" value="1"/>
</dbReference>
<keyword evidence="2 3" id="KW-0732">Signal</keyword>
<dbReference type="RefSeq" id="WP_108692354.1">
    <property type="nucleotide sequence ID" value="NZ_QCYH01000006.1"/>
</dbReference>
<comment type="subcellular location">
    <subcellularLocation>
        <location evidence="1">Cell envelope</location>
    </subcellularLocation>
</comment>
<keyword evidence="6" id="KW-1185">Reference proteome</keyword>
<dbReference type="OrthoDB" id="5729110at2"/>
<evidence type="ECO:0000256" key="1">
    <source>
        <dbReference type="ARBA" id="ARBA00004196"/>
    </source>
</evidence>
<feature type="domain" description="Imelysin-like" evidence="4">
    <location>
        <begin position="33"/>
        <end position="310"/>
    </location>
</feature>
<evidence type="ECO:0000313" key="6">
    <source>
        <dbReference type="Proteomes" id="UP000244446"/>
    </source>
</evidence>
<evidence type="ECO:0000259" key="4">
    <source>
        <dbReference type="Pfam" id="PF09375"/>
    </source>
</evidence>
<reference evidence="5 6" key="1">
    <citation type="submission" date="2018-04" db="EMBL/GenBank/DDBJ databases">
        <title>Pelagivirga bohaiensis gen. nov., sp. nov., a bacterium isolated from the Bohai Sea.</title>
        <authorList>
            <person name="Ji X."/>
        </authorList>
    </citation>
    <scope>NUCLEOTIDE SEQUENCE [LARGE SCALE GENOMIC DNA]</scope>
    <source>
        <strain evidence="5 6">BH-SD19</strain>
    </source>
</reference>
<accession>A0A2T7G5N1</accession>
<evidence type="ECO:0000256" key="2">
    <source>
        <dbReference type="ARBA" id="ARBA00022729"/>
    </source>
</evidence>
<dbReference type="CDD" id="cd14659">
    <property type="entry name" value="Imelysin-like_IPPA"/>
    <property type="match status" value="1"/>
</dbReference>
<gene>
    <name evidence="5" type="ORF">DC366_11405</name>
</gene>
<dbReference type="InterPro" id="IPR034984">
    <property type="entry name" value="Imelysin-like_IPPA"/>
</dbReference>